<keyword evidence="1" id="KW-0812">Transmembrane</keyword>
<proteinExistence type="predicted"/>
<dbReference type="PANTHER" id="PTHR34473:SF3">
    <property type="entry name" value="TRANSMEMBRANE PROTEIN-RELATED"/>
    <property type="match status" value="1"/>
</dbReference>
<keyword evidence="1" id="KW-0472">Membrane</keyword>
<name>A0A2T1A6K6_9ACTN</name>
<evidence type="ECO:0000259" key="2">
    <source>
        <dbReference type="Pfam" id="PF03703"/>
    </source>
</evidence>
<feature type="transmembrane region" description="Helical" evidence="1">
    <location>
        <begin position="53"/>
        <end position="70"/>
    </location>
</feature>
<feature type="transmembrane region" description="Helical" evidence="1">
    <location>
        <begin position="76"/>
        <end position="95"/>
    </location>
</feature>
<evidence type="ECO:0000256" key="1">
    <source>
        <dbReference type="SAM" id="Phobius"/>
    </source>
</evidence>
<dbReference type="Pfam" id="PF03703">
    <property type="entry name" value="bPH_2"/>
    <property type="match status" value="1"/>
</dbReference>
<feature type="domain" description="YdbS-like PH" evidence="2">
    <location>
        <begin position="101"/>
        <end position="177"/>
    </location>
</feature>
<dbReference type="InterPro" id="IPR005182">
    <property type="entry name" value="YdbS-like_PH"/>
</dbReference>
<keyword evidence="1" id="KW-1133">Transmembrane helix</keyword>
<dbReference type="PANTHER" id="PTHR34473">
    <property type="entry name" value="UPF0699 TRANSMEMBRANE PROTEIN YDBS"/>
    <property type="match status" value="1"/>
</dbReference>
<dbReference type="Proteomes" id="UP000237752">
    <property type="component" value="Unassembled WGS sequence"/>
</dbReference>
<evidence type="ECO:0000313" key="4">
    <source>
        <dbReference type="Proteomes" id="UP000237752"/>
    </source>
</evidence>
<dbReference type="EMBL" id="PVUE01000001">
    <property type="protein sequence ID" value="PRZ44226.1"/>
    <property type="molecule type" value="Genomic_DNA"/>
</dbReference>
<reference evidence="3 4" key="1">
    <citation type="submission" date="2018-03" db="EMBL/GenBank/DDBJ databases">
        <title>Genomic Encyclopedia of Archaeal and Bacterial Type Strains, Phase II (KMG-II): from individual species to whole genera.</title>
        <authorList>
            <person name="Goeker M."/>
        </authorList>
    </citation>
    <scope>NUCLEOTIDE SEQUENCE [LARGE SCALE GENOMIC DNA]</scope>
    <source>
        <strain evidence="3 4">DSM 100065</strain>
    </source>
</reference>
<evidence type="ECO:0000313" key="3">
    <source>
        <dbReference type="EMBL" id="PRZ44226.1"/>
    </source>
</evidence>
<protein>
    <recommendedName>
        <fullName evidence="2">YdbS-like PH domain-containing protein</fullName>
    </recommendedName>
</protein>
<organism evidence="3 4">
    <name type="scientific">Antricoccus suffuscus</name>
    <dbReference type="NCBI Taxonomy" id="1629062"/>
    <lineage>
        <taxon>Bacteria</taxon>
        <taxon>Bacillati</taxon>
        <taxon>Actinomycetota</taxon>
        <taxon>Actinomycetes</taxon>
        <taxon>Geodermatophilales</taxon>
        <taxon>Antricoccaceae</taxon>
        <taxon>Antricoccus</taxon>
    </lineage>
</organism>
<gene>
    <name evidence="3" type="ORF">CLV47_101351</name>
</gene>
<dbReference type="AlphaFoldDB" id="A0A2T1A6K6"/>
<sequence length="191" mass="21776">MTHDHARPEGTWHARSMTIPAHSDTADDRTDFALRPPAYLVSKRAIWYWTARTPLRWIPVIVAQVIWWVIDDGDSQWRWPIAIATLVLLALNTIIEPQWRYRVHRWEVTDTAVYTQSGWFTQERRIAPLSRVQTVDLERGPIQQLFKLAEVTVTTASAAGPLKITGLDRPVAEQVIRDLTASAEAAQDDAT</sequence>
<accession>A0A2T1A6K6</accession>
<comment type="caution">
    <text evidence="3">The sequence shown here is derived from an EMBL/GenBank/DDBJ whole genome shotgun (WGS) entry which is preliminary data.</text>
</comment>
<keyword evidence="4" id="KW-1185">Reference proteome</keyword>